<accession>A0A6J5MY78</accession>
<name>A0A6J5MY78_9CAUD</name>
<dbReference type="EMBL" id="LR796527">
    <property type="protein sequence ID" value="CAB4149923.1"/>
    <property type="molecule type" value="Genomic_DNA"/>
</dbReference>
<evidence type="ECO:0000259" key="2">
    <source>
        <dbReference type="Pfam" id="PF13476"/>
    </source>
</evidence>
<sequence length="464" mass="51739">MQVTRIGIKNFLSLADVEIKPGRITQITGQNNQGKTSIIKALGFAAHGSPDPSVVKIGTDAAEVIVELSDNTLIRRRINSEGRQSVSVERDGMKAKAPQALLDALFDQSSFNPLDLLNAKNRTETILRSIDLKVTKEDLAREINVEPAVLDSFEFDQHGLKVLDQVHKHFFHRRAEANRDADTKANRFSTYQADLPEIPKAPTFNRADIQVEKNILTLGIESEQKAIREIMRTHEDAKRAQEKLNKYCAEAEKIDREISDLEAKVVAAKERRLLAQQYIETAKADVPQTILSPTANEEKIAEMRAGLQKLDLMVKDWENLELVQKQHDMVEHVKEEARLATKFAADLDAKVVALHGPIRKKLMESAEMPIKGLEYGDGAFTLNGIAVDNLSTSAALKLAIAVARKVSKRTKIICIDGAEQLDESNWKELCEEIRDDGFMYVVTRVGEPMPGGTVVRMQDGAVMQ</sequence>
<dbReference type="InterPro" id="IPR038729">
    <property type="entry name" value="Rad50/SbcC_AAA"/>
</dbReference>
<protein>
    <submittedName>
        <fullName evidence="3">AAA domain containing protein</fullName>
    </submittedName>
</protein>
<dbReference type="Pfam" id="PF13476">
    <property type="entry name" value="AAA_23"/>
    <property type="match status" value="1"/>
</dbReference>
<gene>
    <name evidence="3" type="ORF">UFOVP558_49</name>
</gene>
<dbReference type="GO" id="GO:0016887">
    <property type="term" value="F:ATP hydrolysis activity"/>
    <property type="evidence" value="ECO:0007669"/>
    <property type="project" value="InterPro"/>
</dbReference>
<dbReference type="PANTHER" id="PTHR32182">
    <property type="entry name" value="DNA REPLICATION AND REPAIR PROTEIN RECF"/>
    <property type="match status" value="1"/>
</dbReference>
<dbReference type="PANTHER" id="PTHR32182:SF22">
    <property type="entry name" value="ATP-DEPENDENT ENDONUCLEASE, OLD FAMILY-RELATED"/>
    <property type="match status" value="1"/>
</dbReference>
<dbReference type="SUPFAM" id="SSF52540">
    <property type="entry name" value="P-loop containing nucleoside triphosphate hydrolases"/>
    <property type="match status" value="1"/>
</dbReference>
<dbReference type="Gene3D" id="3.40.50.300">
    <property type="entry name" value="P-loop containing nucleotide triphosphate hydrolases"/>
    <property type="match status" value="1"/>
</dbReference>
<evidence type="ECO:0000313" key="3">
    <source>
        <dbReference type="EMBL" id="CAB4149923.1"/>
    </source>
</evidence>
<proteinExistence type="predicted"/>
<dbReference type="GO" id="GO:0000731">
    <property type="term" value="P:DNA synthesis involved in DNA repair"/>
    <property type="evidence" value="ECO:0007669"/>
    <property type="project" value="TreeGrafter"/>
</dbReference>
<reference evidence="3" key="1">
    <citation type="submission" date="2020-04" db="EMBL/GenBank/DDBJ databases">
        <authorList>
            <person name="Chiriac C."/>
            <person name="Salcher M."/>
            <person name="Ghai R."/>
            <person name="Kavagutti S V."/>
        </authorList>
    </citation>
    <scope>NUCLEOTIDE SEQUENCE</scope>
</reference>
<keyword evidence="1" id="KW-0175">Coiled coil</keyword>
<dbReference type="GO" id="GO:0006302">
    <property type="term" value="P:double-strand break repair"/>
    <property type="evidence" value="ECO:0007669"/>
    <property type="project" value="InterPro"/>
</dbReference>
<dbReference type="InterPro" id="IPR027417">
    <property type="entry name" value="P-loop_NTPase"/>
</dbReference>
<feature type="coiled-coil region" evidence="1">
    <location>
        <begin position="220"/>
        <end position="271"/>
    </location>
</feature>
<organism evidence="3">
    <name type="scientific">uncultured Caudovirales phage</name>
    <dbReference type="NCBI Taxonomy" id="2100421"/>
    <lineage>
        <taxon>Viruses</taxon>
        <taxon>Duplodnaviria</taxon>
        <taxon>Heunggongvirae</taxon>
        <taxon>Uroviricota</taxon>
        <taxon>Caudoviricetes</taxon>
        <taxon>Peduoviridae</taxon>
        <taxon>Maltschvirus</taxon>
        <taxon>Maltschvirus maltsch</taxon>
    </lineage>
</organism>
<evidence type="ECO:0000256" key="1">
    <source>
        <dbReference type="SAM" id="Coils"/>
    </source>
</evidence>
<feature type="domain" description="Rad50/SbcC-type AAA" evidence="2">
    <location>
        <begin position="5"/>
        <end position="265"/>
    </location>
</feature>